<accession>A0A366ERL3</accession>
<name>A0A366ERL3_9HYPH</name>
<keyword evidence="2" id="KW-1185">Reference proteome</keyword>
<comment type="caution">
    <text evidence="1">The sequence shown here is derived from an EMBL/GenBank/DDBJ whole genome shotgun (WGS) entry which is preliminary data.</text>
</comment>
<dbReference type="AlphaFoldDB" id="A0A366ERL3"/>
<sequence length="69" mass="7387">MRASEEGRSLTALIEEGLRRVLAERPRATGEPLRLPVSSAGGGLIPGIDLDDMATIQEMDDVEAARRLG</sequence>
<proteinExistence type="predicted"/>
<evidence type="ECO:0000313" key="1">
    <source>
        <dbReference type="EMBL" id="RBP04576.1"/>
    </source>
</evidence>
<dbReference type="OrthoDB" id="7358314at2"/>
<gene>
    <name evidence="1" type="ORF">DFR50_13953</name>
</gene>
<dbReference type="EMBL" id="QNRK01000039">
    <property type="protein sequence ID" value="RBP04576.1"/>
    <property type="molecule type" value="Genomic_DNA"/>
</dbReference>
<protein>
    <submittedName>
        <fullName evidence="1">Uncharacterized protein</fullName>
    </submittedName>
</protein>
<evidence type="ECO:0000313" key="2">
    <source>
        <dbReference type="Proteomes" id="UP000253529"/>
    </source>
</evidence>
<dbReference type="Proteomes" id="UP000253529">
    <property type="component" value="Unassembled WGS sequence"/>
</dbReference>
<reference evidence="1 2" key="1">
    <citation type="submission" date="2018-06" db="EMBL/GenBank/DDBJ databases">
        <title>Genomic Encyclopedia of Type Strains, Phase IV (KMG-IV): sequencing the most valuable type-strain genomes for metagenomic binning, comparative biology and taxonomic classification.</title>
        <authorList>
            <person name="Goeker M."/>
        </authorList>
    </citation>
    <scope>NUCLEOTIDE SEQUENCE [LARGE SCALE GENOMIC DNA]</scope>
    <source>
        <strain evidence="1 2">DSM 24875</strain>
    </source>
</reference>
<organism evidence="1 2">
    <name type="scientific">Roseiarcus fermentans</name>
    <dbReference type="NCBI Taxonomy" id="1473586"/>
    <lineage>
        <taxon>Bacteria</taxon>
        <taxon>Pseudomonadati</taxon>
        <taxon>Pseudomonadota</taxon>
        <taxon>Alphaproteobacteria</taxon>
        <taxon>Hyphomicrobiales</taxon>
        <taxon>Roseiarcaceae</taxon>
        <taxon>Roseiarcus</taxon>
    </lineage>
</organism>